<protein>
    <submittedName>
        <fullName evidence="1">Uncharacterized protein</fullName>
    </submittedName>
</protein>
<gene>
    <name evidence="1" type="ORF">GCM10010507_60600</name>
</gene>
<accession>A0A918U3M8</accession>
<dbReference type="EMBL" id="BMVB01000039">
    <property type="protein sequence ID" value="GHC73280.1"/>
    <property type="molecule type" value="Genomic_DNA"/>
</dbReference>
<name>A0A918U3M8_STRCJ</name>
<sequence length="118" mass="13012">MLAGGTPVLVHNANCNVADQRRLQAKLAAQELAGADGHAFEKHVLKQGEFPGIRTRQQFAEMVEDVILNGERRVGGGGRSAYWRNGIIVIRNPNARDGGTTFAPKEGYSYFTRNFRPE</sequence>
<comment type="caution">
    <text evidence="1">The sequence shown here is derived from an EMBL/GenBank/DDBJ whole genome shotgun (WGS) entry which is preliminary data.</text>
</comment>
<dbReference type="Proteomes" id="UP000646244">
    <property type="component" value="Unassembled WGS sequence"/>
</dbReference>
<reference evidence="1" key="2">
    <citation type="submission" date="2020-09" db="EMBL/GenBank/DDBJ databases">
        <authorList>
            <person name="Sun Q."/>
            <person name="Ohkuma M."/>
        </authorList>
    </citation>
    <scope>NUCLEOTIDE SEQUENCE</scope>
    <source>
        <strain evidence="1">JCM 4633</strain>
    </source>
</reference>
<reference evidence="1" key="1">
    <citation type="journal article" date="2014" name="Int. J. Syst. Evol. Microbiol.">
        <title>Complete genome sequence of Corynebacterium casei LMG S-19264T (=DSM 44701T), isolated from a smear-ripened cheese.</title>
        <authorList>
            <consortium name="US DOE Joint Genome Institute (JGI-PGF)"/>
            <person name="Walter F."/>
            <person name="Albersmeier A."/>
            <person name="Kalinowski J."/>
            <person name="Ruckert C."/>
        </authorList>
    </citation>
    <scope>NUCLEOTIDE SEQUENCE</scope>
    <source>
        <strain evidence="1">JCM 4633</strain>
    </source>
</reference>
<proteinExistence type="predicted"/>
<dbReference type="AlphaFoldDB" id="A0A918U3M8"/>
<evidence type="ECO:0000313" key="2">
    <source>
        <dbReference type="Proteomes" id="UP000646244"/>
    </source>
</evidence>
<evidence type="ECO:0000313" key="1">
    <source>
        <dbReference type="EMBL" id="GHC73280.1"/>
    </source>
</evidence>
<organism evidence="1 2">
    <name type="scientific">Streptomyces cinnamoneus</name>
    <name type="common">Streptoverticillium cinnamoneum</name>
    <dbReference type="NCBI Taxonomy" id="53446"/>
    <lineage>
        <taxon>Bacteria</taxon>
        <taxon>Bacillati</taxon>
        <taxon>Actinomycetota</taxon>
        <taxon>Actinomycetes</taxon>
        <taxon>Kitasatosporales</taxon>
        <taxon>Streptomycetaceae</taxon>
        <taxon>Streptomyces</taxon>
        <taxon>Streptomyces cinnamoneus group</taxon>
    </lineage>
</organism>